<dbReference type="InterPro" id="IPR050990">
    <property type="entry name" value="UPF0237/GcvR_regulator"/>
</dbReference>
<sequence length="175" mass="19170">MHNLMVITALGHDRPGIVRELASAVTETGCNIADSRMSVLGGEFAMILMVSGRWNELAKLETSLPHSARRMGLEIHIQRTEPAATGEQLLPYSVEVVALDHPGIVAELANFFATREINIRDMQTASYAAAHTGTPMFSVYLTVDVPAGLHIASLRDEFMDFCDQFNLDAIMEPAK</sequence>
<reference evidence="3 4" key="2">
    <citation type="journal article" date="2013" name="Stand. Genomic Sci.">
        <title>Complete genome sequence of Halorhodospira halophila SL1.</title>
        <authorList>
            <person name="Challacombe J.F."/>
            <person name="Majid S."/>
            <person name="Deole R."/>
            <person name="Brettin T.S."/>
            <person name="Bruce D."/>
            <person name="Delano S.F."/>
            <person name="Detter J.C."/>
            <person name="Gleasner C.D."/>
            <person name="Han C.S."/>
            <person name="Misra M."/>
            <person name="Reitenga K.G."/>
            <person name="Mikhailova N."/>
            <person name="Woyke T."/>
            <person name="Pitluck S."/>
            <person name="Nolan M."/>
            <person name="Land M.L."/>
            <person name="Saunders E."/>
            <person name="Tapia R."/>
            <person name="Lapidus A."/>
            <person name="Ivanova N."/>
            <person name="Hoff W.D."/>
        </authorList>
    </citation>
    <scope>NUCLEOTIDE SEQUENCE [LARGE SCALE GENOMIC DNA]</scope>
    <source>
        <strain evidence="4">DSM 244 / SL1</strain>
    </source>
</reference>
<dbReference type="GO" id="GO:0006355">
    <property type="term" value="P:regulation of DNA-templated transcription"/>
    <property type="evidence" value="ECO:0007669"/>
    <property type="project" value="UniProtKB-UniRule"/>
</dbReference>
<dbReference type="GO" id="GO:0005737">
    <property type="term" value="C:cytoplasm"/>
    <property type="evidence" value="ECO:0007669"/>
    <property type="project" value="UniProtKB-SubCell"/>
</dbReference>
<name>A1WZ51_HALHL</name>
<protein>
    <recommendedName>
        <fullName evidence="1">Glycine cleavage system transcriptional repressor</fullName>
    </recommendedName>
</protein>
<dbReference type="InterPro" id="IPR002912">
    <property type="entry name" value="ACT_dom"/>
</dbReference>
<dbReference type="Pfam" id="PF13740">
    <property type="entry name" value="ACT_6"/>
    <property type="match status" value="1"/>
</dbReference>
<dbReference type="HOGENOM" id="CLU_095322_0_1_6"/>
<dbReference type="EMBL" id="CP000544">
    <property type="protein sequence ID" value="ABM62963.1"/>
    <property type="molecule type" value="Genomic_DNA"/>
</dbReference>
<gene>
    <name evidence="3" type="ordered locus">Hhal_2199</name>
</gene>
<comment type="subcellular location">
    <subcellularLocation>
        <location evidence="1">Cytoplasm</location>
    </subcellularLocation>
</comment>
<evidence type="ECO:0000259" key="2">
    <source>
        <dbReference type="PROSITE" id="PS51671"/>
    </source>
</evidence>
<keyword evidence="1" id="KW-0963">Cytoplasm</keyword>
<dbReference type="STRING" id="349124.Hhal_2199"/>
<keyword evidence="4" id="KW-1185">Reference proteome</keyword>
<feature type="domain" description="ACT" evidence="2">
    <location>
        <begin position="6"/>
        <end position="82"/>
    </location>
</feature>
<dbReference type="OrthoDB" id="5814713at2"/>
<dbReference type="PIRSF" id="PIRSF028103">
    <property type="entry name" value="GcvR"/>
    <property type="match status" value="1"/>
</dbReference>
<feature type="domain" description="ACT" evidence="2">
    <location>
        <begin position="93"/>
        <end position="172"/>
    </location>
</feature>
<dbReference type="PANTHER" id="PTHR34875:SF5">
    <property type="entry name" value="GLYCINE CLEAVAGE SYSTEM TRANSCRIPTIONAL REPRESSOR"/>
    <property type="match status" value="1"/>
</dbReference>
<dbReference type="CDD" id="cd04869">
    <property type="entry name" value="ACT_GcvR_2"/>
    <property type="match status" value="1"/>
</dbReference>
<dbReference type="PROSITE" id="PS51671">
    <property type="entry name" value="ACT"/>
    <property type="match status" value="2"/>
</dbReference>
<reference evidence="4" key="1">
    <citation type="submission" date="2006-12" db="EMBL/GenBank/DDBJ databases">
        <title>Complete sequence of Halorhodospira halophila SL1.</title>
        <authorList>
            <consortium name="US DOE Joint Genome Institute"/>
            <person name="Copeland A."/>
            <person name="Lucas S."/>
            <person name="Lapidus A."/>
            <person name="Barry K."/>
            <person name="Detter J.C."/>
            <person name="Glavina del Rio T."/>
            <person name="Hammon N."/>
            <person name="Israni S."/>
            <person name="Dalin E."/>
            <person name="Tice H."/>
            <person name="Pitluck S."/>
            <person name="Saunders E."/>
            <person name="Brettin T."/>
            <person name="Bruce D."/>
            <person name="Han C."/>
            <person name="Tapia R."/>
            <person name="Schmutz J."/>
            <person name="Larimer F."/>
            <person name="Land M."/>
            <person name="Hauser L."/>
            <person name="Kyrpides N."/>
            <person name="Mikhailova N."/>
            <person name="Hoff W."/>
            <person name="Richardson P."/>
        </authorList>
    </citation>
    <scope>NUCLEOTIDE SEQUENCE [LARGE SCALE GENOMIC DNA]</scope>
    <source>
        <strain evidence="4">DSM 244 / SL1</strain>
    </source>
</reference>
<evidence type="ECO:0000313" key="4">
    <source>
        <dbReference type="Proteomes" id="UP000000647"/>
    </source>
</evidence>
<dbReference type="InterPro" id="IPR016867">
    <property type="entry name" value="GcvR"/>
</dbReference>
<dbReference type="PANTHER" id="PTHR34875">
    <property type="entry name" value="UPF0237 PROTEIN MJ1558"/>
    <property type="match status" value="1"/>
</dbReference>
<dbReference type="RefSeq" id="WP_011814985.1">
    <property type="nucleotide sequence ID" value="NC_008789.1"/>
</dbReference>
<keyword evidence="1" id="KW-0678">Repressor</keyword>
<evidence type="ECO:0000256" key="1">
    <source>
        <dbReference type="PIRNR" id="PIRNR028103"/>
    </source>
</evidence>
<dbReference type="eggNOG" id="COG2716">
    <property type="taxonomic scope" value="Bacteria"/>
</dbReference>
<dbReference type="InterPro" id="IPR045865">
    <property type="entry name" value="ACT-like_dom_sf"/>
</dbReference>
<keyword evidence="1" id="KW-0804">Transcription</keyword>
<accession>A1WZ51</accession>
<proteinExistence type="predicted"/>
<evidence type="ECO:0000313" key="3">
    <source>
        <dbReference type="EMBL" id="ABM62963.1"/>
    </source>
</evidence>
<dbReference type="Proteomes" id="UP000000647">
    <property type="component" value="Chromosome"/>
</dbReference>
<dbReference type="Gene3D" id="3.30.70.260">
    <property type="match status" value="2"/>
</dbReference>
<dbReference type="KEGG" id="hha:Hhal_2199"/>
<dbReference type="AlphaFoldDB" id="A1WZ51"/>
<organism evidence="3 4">
    <name type="scientific">Halorhodospira halophila (strain DSM 244 / SL1)</name>
    <name type="common">Ectothiorhodospira halophila (strain DSM 244 / SL1)</name>
    <dbReference type="NCBI Taxonomy" id="349124"/>
    <lineage>
        <taxon>Bacteria</taxon>
        <taxon>Pseudomonadati</taxon>
        <taxon>Pseudomonadota</taxon>
        <taxon>Gammaproteobacteria</taxon>
        <taxon>Chromatiales</taxon>
        <taxon>Ectothiorhodospiraceae</taxon>
        <taxon>Halorhodospira</taxon>
    </lineage>
</organism>
<dbReference type="SUPFAM" id="SSF55021">
    <property type="entry name" value="ACT-like"/>
    <property type="match status" value="2"/>
</dbReference>